<dbReference type="InterPro" id="IPR050312">
    <property type="entry name" value="IolE/XylAMocC-like"/>
</dbReference>
<sequence>MKKGINQWSFPEGMSIPDCIRLAKRAGFDGIELALAETGPLSLESGEKEIAEIRLAAEAEGIGISSLACGLGWSYALTSESKPNRDKAIDIVKRQLEVAAALQADTILVVPGSVGVDFIPGLDVTEYDVAYDNALEALAGLAAEAAAAQVSIGVENVWNKFLLSPLEMRNFIDSIASPWVGAYLDVGNTLLTGYPEHWIKILNRRIKKVHFKDFRRSGAGLSAFVDLLAGDVDYPLVMRKLREIGYSDYVIAEMIPPYRHYPEQIIFNTSGAMDAILAGAREEGDAV</sequence>
<gene>
    <name evidence="2" type="ORF">D7M11_10865</name>
</gene>
<dbReference type="GO" id="GO:0016853">
    <property type="term" value="F:isomerase activity"/>
    <property type="evidence" value="ECO:0007669"/>
    <property type="project" value="UniProtKB-KW"/>
</dbReference>
<keyword evidence="2" id="KW-0413">Isomerase</keyword>
<dbReference type="AlphaFoldDB" id="A0A3B0CKF3"/>
<dbReference type="Pfam" id="PF01261">
    <property type="entry name" value="AP_endonuc_2"/>
    <property type="match status" value="1"/>
</dbReference>
<name>A0A3B0CKF3_9BACL</name>
<evidence type="ECO:0000259" key="1">
    <source>
        <dbReference type="Pfam" id="PF01261"/>
    </source>
</evidence>
<dbReference type="SUPFAM" id="SSF51658">
    <property type="entry name" value="Xylose isomerase-like"/>
    <property type="match status" value="1"/>
</dbReference>
<dbReference type="RefSeq" id="WP_120747219.1">
    <property type="nucleotide sequence ID" value="NZ_RBAH01000006.1"/>
</dbReference>
<organism evidence="2 3">
    <name type="scientific">Paenibacillus ginsengarvi</name>
    <dbReference type="NCBI Taxonomy" id="400777"/>
    <lineage>
        <taxon>Bacteria</taxon>
        <taxon>Bacillati</taxon>
        <taxon>Bacillota</taxon>
        <taxon>Bacilli</taxon>
        <taxon>Bacillales</taxon>
        <taxon>Paenibacillaceae</taxon>
        <taxon>Paenibacillus</taxon>
    </lineage>
</organism>
<dbReference type="PANTHER" id="PTHR12110:SF53">
    <property type="entry name" value="BLR5974 PROTEIN"/>
    <property type="match status" value="1"/>
</dbReference>
<dbReference type="PANTHER" id="PTHR12110">
    <property type="entry name" value="HYDROXYPYRUVATE ISOMERASE"/>
    <property type="match status" value="1"/>
</dbReference>
<dbReference type="Gene3D" id="3.20.20.150">
    <property type="entry name" value="Divalent-metal-dependent TIM barrel enzymes"/>
    <property type="match status" value="1"/>
</dbReference>
<dbReference type="EMBL" id="RBAH01000006">
    <property type="protein sequence ID" value="RKN85014.1"/>
    <property type="molecule type" value="Genomic_DNA"/>
</dbReference>
<protein>
    <submittedName>
        <fullName evidence="2">Sugar phosphate isomerase/epimerase</fullName>
    </submittedName>
</protein>
<evidence type="ECO:0000313" key="2">
    <source>
        <dbReference type="EMBL" id="RKN85014.1"/>
    </source>
</evidence>
<dbReference type="Proteomes" id="UP000282311">
    <property type="component" value="Unassembled WGS sequence"/>
</dbReference>
<feature type="domain" description="Xylose isomerase-like TIM barrel" evidence="1">
    <location>
        <begin position="20"/>
        <end position="258"/>
    </location>
</feature>
<proteinExistence type="predicted"/>
<keyword evidence="3" id="KW-1185">Reference proteome</keyword>
<dbReference type="InterPro" id="IPR036237">
    <property type="entry name" value="Xyl_isomerase-like_sf"/>
</dbReference>
<evidence type="ECO:0000313" key="3">
    <source>
        <dbReference type="Proteomes" id="UP000282311"/>
    </source>
</evidence>
<accession>A0A3B0CKF3</accession>
<reference evidence="2 3" key="1">
    <citation type="journal article" date="2007" name="Int. J. Syst. Evol. Microbiol.">
        <title>Paenibacillus ginsengarvi sp. nov., isolated from soil from ginseng cultivation.</title>
        <authorList>
            <person name="Yoon M.H."/>
            <person name="Ten L.N."/>
            <person name="Im W.T."/>
        </authorList>
    </citation>
    <scope>NUCLEOTIDE SEQUENCE [LARGE SCALE GENOMIC DNA]</scope>
    <source>
        <strain evidence="2 3">KCTC 13059</strain>
    </source>
</reference>
<dbReference type="OrthoDB" id="9782669at2"/>
<dbReference type="InterPro" id="IPR013022">
    <property type="entry name" value="Xyl_isomerase-like_TIM-brl"/>
</dbReference>
<comment type="caution">
    <text evidence="2">The sequence shown here is derived from an EMBL/GenBank/DDBJ whole genome shotgun (WGS) entry which is preliminary data.</text>
</comment>